<gene>
    <name evidence="10" type="ORF">POLS_LOCUS433</name>
</gene>
<name>A0A9W4HAN0_PENOL</name>
<keyword evidence="9" id="KW-0812">Transmembrane</keyword>
<evidence type="ECO:0000256" key="3">
    <source>
        <dbReference type="ARBA" id="ARBA00022617"/>
    </source>
</evidence>
<dbReference type="InterPro" id="IPR001128">
    <property type="entry name" value="Cyt_P450"/>
</dbReference>
<sequence>MLLESSEASPWRVAWTVATILCISIVTRSVYRLFFHPLSKFPGPKLTAITHLYEFYYDGIQGGQFMWEIIRMHQKYGPIVRINPREIHIMDPYFFHQIYHTGVQNRDPYMVNISTAPQSTFSTAEYKLHRPRRGILNPFFSRQSVFKVENIVHEKVEKVIGFLETAHRDSSAVFLDDVFAALTADIISDYVYGKSLDILDDKELRNPMRAALTGGVSLCHLLRFFPILIKLLDPIPSVIQLLKPITKGLFDMKRDVEIQSKAAIHKSIHSPTTNPPRTIYEAMTDASVPPEEKTMERLRDDGLIMLAAGTETTARVLTMGAFYIYRDEVVLRALREELVGAMPTPDTKLSWTQLEKLPYLSAVVKESLRLSGSITIRQPRIFPTKPLVYEDYTIPPGTPVSQSIHLVHMNPTVFPNPEKFDPTRWLKSPEDGNRLDRFLVSFSGGSMNCLGTNLAYCELYHMFAKLVRRFDLKHVTELEDVKITRDFIIGLPDEDELKVESHVSDIIQ</sequence>
<feature type="binding site" description="axial binding residue" evidence="8">
    <location>
        <position position="449"/>
    </location>
    <ligand>
        <name>heme</name>
        <dbReference type="ChEBI" id="CHEBI:30413"/>
    </ligand>
    <ligandPart>
        <name>Fe</name>
        <dbReference type="ChEBI" id="CHEBI:18248"/>
    </ligandPart>
</feature>
<evidence type="ECO:0000256" key="8">
    <source>
        <dbReference type="PIRSR" id="PIRSR602401-1"/>
    </source>
</evidence>
<keyword evidence="9" id="KW-1133">Transmembrane helix</keyword>
<dbReference type="PRINTS" id="PR00385">
    <property type="entry name" value="P450"/>
</dbReference>
<dbReference type="InterPro" id="IPR050121">
    <property type="entry name" value="Cytochrome_P450_monoxygenase"/>
</dbReference>
<evidence type="ECO:0000256" key="6">
    <source>
        <dbReference type="ARBA" id="ARBA00023004"/>
    </source>
</evidence>
<keyword evidence="6 8" id="KW-0408">Iron</keyword>
<dbReference type="GO" id="GO:0005506">
    <property type="term" value="F:iron ion binding"/>
    <property type="evidence" value="ECO:0007669"/>
    <property type="project" value="InterPro"/>
</dbReference>
<reference evidence="10" key="1">
    <citation type="submission" date="2021-07" db="EMBL/GenBank/DDBJ databases">
        <authorList>
            <person name="Branca A.L. A."/>
        </authorList>
    </citation>
    <scope>NUCLEOTIDE SEQUENCE</scope>
</reference>
<keyword evidence="7" id="KW-0503">Monooxygenase</keyword>
<evidence type="ECO:0000256" key="7">
    <source>
        <dbReference type="ARBA" id="ARBA00023033"/>
    </source>
</evidence>
<evidence type="ECO:0000256" key="5">
    <source>
        <dbReference type="ARBA" id="ARBA00023002"/>
    </source>
</evidence>
<organism evidence="10 11">
    <name type="scientific">Penicillium olsonii</name>
    <dbReference type="NCBI Taxonomy" id="99116"/>
    <lineage>
        <taxon>Eukaryota</taxon>
        <taxon>Fungi</taxon>
        <taxon>Dikarya</taxon>
        <taxon>Ascomycota</taxon>
        <taxon>Pezizomycotina</taxon>
        <taxon>Eurotiomycetes</taxon>
        <taxon>Eurotiomycetidae</taxon>
        <taxon>Eurotiales</taxon>
        <taxon>Aspergillaceae</taxon>
        <taxon>Penicillium</taxon>
    </lineage>
</organism>
<dbReference type="AlphaFoldDB" id="A0A9W4HAN0"/>
<evidence type="ECO:0008006" key="12">
    <source>
        <dbReference type="Google" id="ProtNLM"/>
    </source>
</evidence>
<keyword evidence="9" id="KW-0472">Membrane</keyword>
<dbReference type="EMBL" id="CAJVOS010000007">
    <property type="protein sequence ID" value="CAG7950467.1"/>
    <property type="molecule type" value="Genomic_DNA"/>
</dbReference>
<dbReference type="PRINTS" id="PR00463">
    <property type="entry name" value="EP450I"/>
</dbReference>
<evidence type="ECO:0000313" key="10">
    <source>
        <dbReference type="EMBL" id="CAG7950467.1"/>
    </source>
</evidence>
<evidence type="ECO:0000256" key="9">
    <source>
        <dbReference type="SAM" id="Phobius"/>
    </source>
</evidence>
<dbReference type="GO" id="GO:0043386">
    <property type="term" value="P:mycotoxin biosynthetic process"/>
    <property type="evidence" value="ECO:0007669"/>
    <property type="project" value="UniProtKB-ARBA"/>
</dbReference>
<evidence type="ECO:0000313" key="11">
    <source>
        <dbReference type="Proteomes" id="UP001153618"/>
    </source>
</evidence>
<keyword evidence="4 8" id="KW-0479">Metal-binding</keyword>
<dbReference type="CDD" id="cd11062">
    <property type="entry name" value="CYP58-like"/>
    <property type="match status" value="1"/>
</dbReference>
<comment type="similarity">
    <text evidence="2">Belongs to the cytochrome P450 family.</text>
</comment>
<evidence type="ECO:0000256" key="4">
    <source>
        <dbReference type="ARBA" id="ARBA00022723"/>
    </source>
</evidence>
<dbReference type="GO" id="GO:0016705">
    <property type="term" value="F:oxidoreductase activity, acting on paired donors, with incorporation or reduction of molecular oxygen"/>
    <property type="evidence" value="ECO:0007669"/>
    <property type="project" value="InterPro"/>
</dbReference>
<accession>A0A9W4HAN0</accession>
<dbReference type="GO" id="GO:0004497">
    <property type="term" value="F:monooxygenase activity"/>
    <property type="evidence" value="ECO:0007669"/>
    <property type="project" value="UniProtKB-KW"/>
</dbReference>
<comment type="cofactor">
    <cofactor evidence="1 8">
        <name>heme</name>
        <dbReference type="ChEBI" id="CHEBI:30413"/>
    </cofactor>
</comment>
<keyword evidence="11" id="KW-1185">Reference proteome</keyword>
<comment type="caution">
    <text evidence="10">The sequence shown here is derived from an EMBL/GenBank/DDBJ whole genome shotgun (WGS) entry which is preliminary data.</text>
</comment>
<dbReference type="GO" id="GO:0020037">
    <property type="term" value="F:heme binding"/>
    <property type="evidence" value="ECO:0007669"/>
    <property type="project" value="InterPro"/>
</dbReference>
<dbReference type="Pfam" id="PF00067">
    <property type="entry name" value="p450"/>
    <property type="match status" value="1"/>
</dbReference>
<evidence type="ECO:0000256" key="1">
    <source>
        <dbReference type="ARBA" id="ARBA00001971"/>
    </source>
</evidence>
<dbReference type="InterPro" id="IPR002401">
    <property type="entry name" value="Cyt_P450_E_grp-I"/>
</dbReference>
<dbReference type="PANTHER" id="PTHR24305:SF157">
    <property type="entry name" value="N-ACETYLTRYPTOPHAN 6-HYDROXYLASE IVOC-RELATED"/>
    <property type="match status" value="1"/>
</dbReference>
<dbReference type="InterPro" id="IPR036396">
    <property type="entry name" value="Cyt_P450_sf"/>
</dbReference>
<proteinExistence type="inferred from homology"/>
<dbReference type="Proteomes" id="UP001153618">
    <property type="component" value="Unassembled WGS sequence"/>
</dbReference>
<dbReference type="OrthoDB" id="3945418at2759"/>
<evidence type="ECO:0000256" key="2">
    <source>
        <dbReference type="ARBA" id="ARBA00010617"/>
    </source>
</evidence>
<dbReference type="SUPFAM" id="SSF48264">
    <property type="entry name" value="Cytochrome P450"/>
    <property type="match status" value="1"/>
</dbReference>
<keyword evidence="5" id="KW-0560">Oxidoreductase</keyword>
<feature type="transmembrane region" description="Helical" evidence="9">
    <location>
        <begin position="12"/>
        <end position="31"/>
    </location>
</feature>
<protein>
    <recommendedName>
        <fullName evidence="12">Cytochrome P450</fullName>
    </recommendedName>
</protein>
<dbReference type="PANTHER" id="PTHR24305">
    <property type="entry name" value="CYTOCHROME P450"/>
    <property type="match status" value="1"/>
</dbReference>
<dbReference type="Gene3D" id="1.10.630.10">
    <property type="entry name" value="Cytochrome P450"/>
    <property type="match status" value="1"/>
</dbReference>
<keyword evidence="3 8" id="KW-0349">Heme</keyword>